<dbReference type="GO" id="GO:0003810">
    <property type="term" value="F:protein-glutamine gamma-glutamyltransferase activity"/>
    <property type="evidence" value="ECO:0007669"/>
    <property type="project" value="InterPro"/>
</dbReference>
<evidence type="ECO:0000313" key="1">
    <source>
        <dbReference type="EMBL" id="VDK82030.1"/>
    </source>
</evidence>
<evidence type="ECO:0000313" key="2">
    <source>
        <dbReference type="Proteomes" id="UP000277928"/>
    </source>
</evidence>
<dbReference type="EMBL" id="UYRX01000425">
    <property type="protein sequence ID" value="VDK82030.1"/>
    <property type="molecule type" value="Genomic_DNA"/>
</dbReference>
<reference evidence="1 2" key="1">
    <citation type="submission" date="2018-08" db="EMBL/GenBank/DDBJ databases">
        <authorList>
            <person name="Laetsch R D."/>
            <person name="Stevens L."/>
            <person name="Kumar S."/>
            <person name="Blaxter L. M."/>
        </authorList>
    </citation>
    <scope>NUCLEOTIDE SEQUENCE [LARGE SCALE GENOMIC DNA]</scope>
</reference>
<dbReference type="InterPro" id="IPR013783">
    <property type="entry name" value="Ig-like_fold"/>
</dbReference>
<dbReference type="SUPFAM" id="SSF49309">
    <property type="entry name" value="Transglutaminase, two C-terminal domains"/>
    <property type="match status" value="1"/>
</dbReference>
<accession>A0A3P6TSI2</accession>
<proteinExistence type="predicted"/>
<gene>
    <name evidence="1" type="ORF">NLS_LOCUS5563</name>
</gene>
<dbReference type="OMA" id="CEIRIDG"/>
<dbReference type="Proteomes" id="UP000277928">
    <property type="component" value="Unassembled WGS sequence"/>
</dbReference>
<keyword evidence="2" id="KW-1185">Reference proteome</keyword>
<protein>
    <submittedName>
        <fullName evidence="1">Uncharacterized protein</fullName>
    </submittedName>
</protein>
<name>A0A3P6TSI2_LITSI</name>
<sequence>MEFSIPSGCFCEMFTEDWNISIAAFAEVSRIDQRLCVEQVLTLLKPVLSIKKSPLQNGLIDINAAETEEQFQISIENSLNMLLTGCEIRIDGTGLVFDDSPILCGSIEAHNTLTLTTGAARRTKVVARKIVAVFNCDQLKNVRTYFVSN</sequence>
<dbReference type="InterPro" id="IPR036238">
    <property type="entry name" value="Transglutaminase_C_sf"/>
</dbReference>
<dbReference type="Gene3D" id="2.60.40.10">
    <property type="entry name" value="Immunoglobulins"/>
    <property type="match status" value="1"/>
</dbReference>
<dbReference type="OrthoDB" id="437511at2759"/>
<dbReference type="AlphaFoldDB" id="A0A3P6TSI2"/>
<organism evidence="1 2">
    <name type="scientific">Litomosoides sigmodontis</name>
    <name type="common">Filarial nematode worm</name>
    <dbReference type="NCBI Taxonomy" id="42156"/>
    <lineage>
        <taxon>Eukaryota</taxon>
        <taxon>Metazoa</taxon>
        <taxon>Ecdysozoa</taxon>
        <taxon>Nematoda</taxon>
        <taxon>Chromadorea</taxon>
        <taxon>Rhabditida</taxon>
        <taxon>Spirurina</taxon>
        <taxon>Spiruromorpha</taxon>
        <taxon>Filarioidea</taxon>
        <taxon>Onchocercidae</taxon>
        <taxon>Litomosoides</taxon>
    </lineage>
</organism>